<organism evidence="7 8">
    <name type="scientific">Hibiscus syriacus</name>
    <name type="common">Rose of Sharon</name>
    <dbReference type="NCBI Taxonomy" id="106335"/>
    <lineage>
        <taxon>Eukaryota</taxon>
        <taxon>Viridiplantae</taxon>
        <taxon>Streptophyta</taxon>
        <taxon>Embryophyta</taxon>
        <taxon>Tracheophyta</taxon>
        <taxon>Spermatophyta</taxon>
        <taxon>Magnoliopsida</taxon>
        <taxon>eudicotyledons</taxon>
        <taxon>Gunneridae</taxon>
        <taxon>Pentapetalae</taxon>
        <taxon>rosids</taxon>
        <taxon>malvids</taxon>
        <taxon>Malvales</taxon>
        <taxon>Malvaceae</taxon>
        <taxon>Malvoideae</taxon>
        <taxon>Hibiscus</taxon>
    </lineage>
</organism>
<gene>
    <name evidence="7" type="ORF">F3Y22_tig00116951pilonHSYRG00841</name>
</gene>
<proteinExistence type="predicted"/>
<dbReference type="PANTHER" id="PTHR46761:SF2">
    <property type="entry name" value="RAN GTPASE-ACTIVATING PROTEIN 1"/>
    <property type="match status" value="1"/>
</dbReference>
<feature type="compositionally biased region" description="Basic and acidic residues" evidence="5">
    <location>
        <begin position="131"/>
        <end position="140"/>
    </location>
</feature>
<dbReference type="GO" id="GO:0005634">
    <property type="term" value="C:nucleus"/>
    <property type="evidence" value="ECO:0007669"/>
    <property type="project" value="UniProtKB-SubCell"/>
</dbReference>
<dbReference type="SUPFAM" id="SSF52047">
    <property type="entry name" value="RNI-like"/>
    <property type="match status" value="1"/>
</dbReference>
<accession>A0A6A2X174</accession>
<evidence type="ECO:0000313" key="7">
    <source>
        <dbReference type="EMBL" id="KAE8660795.1"/>
    </source>
</evidence>
<feature type="region of interest" description="Disordered" evidence="5">
    <location>
        <begin position="124"/>
        <end position="152"/>
    </location>
</feature>
<reference evidence="7" key="1">
    <citation type="submission" date="2019-09" db="EMBL/GenBank/DDBJ databases">
        <title>Draft genome information of white flower Hibiscus syriacus.</title>
        <authorList>
            <person name="Kim Y.-M."/>
        </authorList>
    </citation>
    <scope>NUCLEOTIDE SEQUENCE [LARGE SCALE GENOMIC DNA]</scope>
    <source>
        <strain evidence="7">YM2019G1</strain>
    </source>
</reference>
<feature type="domain" description="WPP" evidence="6">
    <location>
        <begin position="1"/>
        <end position="67"/>
    </location>
</feature>
<dbReference type="GO" id="GO:0005096">
    <property type="term" value="F:GTPase activator activity"/>
    <property type="evidence" value="ECO:0007669"/>
    <property type="project" value="InterPro"/>
</dbReference>
<comment type="subcellular location">
    <subcellularLocation>
        <location evidence="2">Cytoplasm</location>
    </subcellularLocation>
    <subcellularLocation>
        <location evidence="1">Nucleus</location>
    </subcellularLocation>
</comment>
<dbReference type="InterPro" id="IPR045203">
    <property type="entry name" value="RanGAP1/2"/>
</dbReference>
<sequence length="234" mass="26559">MTKKLTTSSIFSRKRGLLSNEEAVEDAKKIEELALAAADEDYKNPDGDGGSAVQIHAKESSRLMLEESQLNEVDMSTNAIRQAGAGHLAQVVVTKPGFMLLNINGNFIPDEGIDKVKKLFRSSPEMLGPLDKNDPERKYDDEDEEDSAENEMGHTIWKKGKSLSIITFEDLFEELLQEDIIDETDLYIDVHKRYNAIRVLYYRILSNMKQTFRGYELLLSSLLHRLHGRLPNVD</sequence>
<dbReference type="EMBL" id="VEPZ02001731">
    <property type="protein sequence ID" value="KAE8660795.1"/>
    <property type="molecule type" value="Genomic_DNA"/>
</dbReference>
<evidence type="ECO:0000256" key="5">
    <source>
        <dbReference type="SAM" id="MobiDB-lite"/>
    </source>
</evidence>
<dbReference type="PANTHER" id="PTHR46761">
    <property type="entry name" value="RAN GTPASE-ACTIVATING PROTEIN 1"/>
    <property type="match status" value="1"/>
</dbReference>
<dbReference type="Gene3D" id="1.10.246.200">
    <property type="entry name" value="WPP domain"/>
    <property type="match status" value="1"/>
</dbReference>
<evidence type="ECO:0000313" key="8">
    <source>
        <dbReference type="Proteomes" id="UP000436088"/>
    </source>
</evidence>
<evidence type="ECO:0000256" key="2">
    <source>
        <dbReference type="ARBA" id="ARBA00004496"/>
    </source>
</evidence>
<protein>
    <recommendedName>
        <fullName evidence="6">WPP domain-containing protein</fullName>
    </recommendedName>
</protein>
<dbReference type="Pfam" id="PF13943">
    <property type="entry name" value="WPP"/>
    <property type="match status" value="1"/>
</dbReference>
<evidence type="ECO:0000259" key="6">
    <source>
        <dbReference type="Pfam" id="PF13943"/>
    </source>
</evidence>
<dbReference type="AlphaFoldDB" id="A0A6A2X174"/>
<keyword evidence="3" id="KW-0963">Cytoplasm</keyword>
<dbReference type="InterPro" id="IPR025265">
    <property type="entry name" value="WPP_dom"/>
</dbReference>
<evidence type="ECO:0000256" key="4">
    <source>
        <dbReference type="ARBA" id="ARBA00023242"/>
    </source>
</evidence>
<keyword evidence="4" id="KW-0539">Nucleus</keyword>
<dbReference type="GO" id="GO:0005737">
    <property type="term" value="C:cytoplasm"/>
    <property type="evidence" value="ECO:0007669"/>
    <property type="project" value="UniProtKB-SubCell"/>
</dbReference>
<evidence type="ECO:0000256" key="3">
    <source>
        <dbReference type="ARBA" id="ARBA00022490"/>
    </source>
</evidence>
<name>A0A6A2X174_HIBSY</name>
<comment type="caution">
    <text evidence="7">The sequence shown here is derived from an EMBL/GenBank/DDBJ whole genome shotgun (WGS) entry which is preliminary data.</text>
</comment>
<dbReference type="InterPro" id="IPR038214">
    <property type="entry name" value="WPP_sf"/>
</dbReference>
<dbReference type="Proteomes" id="UP000436088">
    <property type="component" value="Unassembled WGS sequence"/>
</dbReference>
<evidence type="ECO:0000256" key="1">
    <source>
        <dbReference type="ARBA" id="ARBA00004123"/>
    </source>
</evidence>
<keyword evidence="8" id="KW-1185">Reference proteome</keyword>